<evidence type="ECO:0000256" key="1">
    <source>
        <dbReference type="SAM" id="Phobius"/>
    </source>
</evidence>
<organism evidence="2 3">
    <name type="scientific">Lysinibacillus sphaericus OT4b.31</name>
    <dbReference type="NCBI Taxonomy" id="1285586"/>
    <lineage>
        <taxon>Bacteria</taxon>
        <taxon>Bacillati</taxon>
        <taxon>Bacillota</taxon>
        <taxon>Bacilli</taxon>
        <taxon>Bacillales</taxon>
        <taxon>Bacillaceae</taxon>
        <taxon>Lysinibacillus</taxon>
    </lineage>
</organism>
<evidence type="ECO:0000313" key="3">
    <source>
        <dbReference type="Proteomes" id="UP000013911"/>
    </source>
</evidence>
<dbReference type="HOGENOM" id="CLU_148489_0_0_9"/>
<dbReference type="AlphaFoldDB" id="R7Z9G8"/>
<comment type="caution">
    <text evidence="2">The sequence shown here is derived from an EMBL/GenBank/DDBJ whole genome shotgun (WGS) entry which is preliminary data.</text>
</comment>
<feature type="transmembrane region" description="Helical" evidence="1">
    <location>
        <begin position="53"/>
        <end position="71"/>
    </location>
</feature>
<accession>R7Z9G8</accession>
<dbReference type="EMBL" id="AQPX01000031">
    <property type="protein sequence ID" value="EON70659.1"/>
    <property type="molecule type" value="Genomic_DNA"/>
</dbReference>
<keyword evidence="1" id="KW-1133">Transmembrane helix</keyword>
<dbReference type="eggNOG" id="ENOG5032UAB">
    <property type="taxonomic scope" value="Bacteria"/>
</dbReference>
<keyword evidence="1" id="KW-0812">Transmembrane</keyword>
<evidence type="ECO:0000313" key="2">
    <source>
        <dbReference type="EMBL" id="EON70659.1"/>
    </source>
</evidence>
<gene>
    <name evidence="2" type="ORF">H131_20547</name>
</gene>
<protein>
    <recommendedName>
        <fullName evidence="4">DUF4181 domain-containing protein</fullName>
    </recommendedName>
</protein>
<sequence length="141" mass="16937">MNNSELGTLLLFLIVLVLVLSIFGFVIRKFLGAKRKKWFSYNHINERHKKLDWSVRIFFTILLLISTYYSINNNEILSYWYFETWFILIVFVLTSELLRAFMEWKYAENKKDFVATITEILFMTSIVFLTIITDFFGLFNI</sequence>
<feature type="transmembrane region" description="Helical" evidence="1">
    <location>
        <begin position="6"/>
        <end position="27"/>
    </location>
</feature>
<name>R7Z9G8_LYSSH</name>
<dbReference type="RefSeq" id="WP_010861010.1">
    <property type="nucleotide sequence ID" value="NZ_KB933406.1"/>
</dbReference>
<proteinExistence type="predicted"/>
<feature type="transmembrane region" description="Helical" evidence="1">
    <location>
        <begin position="113"/>
        <end position="139"/>
    </location>
</feature>
<keyword evidence="1" id="KW-0472">Membrane</keyword>
<dbReference type="Pfam" id="PF13789">
    <property type="entry name" value="DUF4181"/>
    <property type="match status" value="1"/>
</dbReference>
<dbReference type="InterPro" id="IPR025441">
    <property type="entry name" value="DUF4181"/>
</dbReference>
<feature type="transmembrane region" description="Helical" evidence="1">
    <location>
        <begin position="77"/>
        <end position="101"/>
    </location>
</feature>
<dbReference type="Proteomes" id="UP000013911">
    <property type="component" value="Unassembled WGS sequence"/>
</dbReference>
<evidence type="ECO:0008006" key="4">
    <source>
        <dbReference type="Google" id="ProtNLM"/>
    </source>
</evidence>
<dbReference type="PATRIC" id="fig|1285586.5.peg.4280"/>
<reference evidence="2 3" key="1">
    <citation type="submission" date="2013-04" db="EMBL/GenBank/DDBJ databases">
        <title>Draft genome of the heavy metal tolerant bacterium Lysinibacillus sphaericus strain OT4b.31.</title>
        <authorList>
            <person name="Pena-Montenegro T.D."/>
            <person name="Dussan J."/>
        </authorList>
    </citation>
    <scope>NUCLEOTIDE SEQUENCE [LARGE SCALE GENOMIC DNA]</scope>
    <source>
        <strain evidence="2 3">OT4b.31</strain>
    </source>
</reference>